<name>A0A809Z791_9BRAD</name>
<sequence>MLNAMVASSKTHAAAMIRWLGLKPEEWEPIAYGDPIHKMFANVRLVRPSEGVEQAHTDWVLEKLVPYICMTCTTVPLNWRIPQEHVS</sequence>
<accession>A0A809Z791</accession>
<reference evidence="2" key="3">
    <citation type="submission" date="2020-05" db="EMBL/GenBank/DDBJ databases">
        <title>Complete genome sequence of Bradyrhizobium diazoefficiens XF4 isolated from soybean nodule.</title>
        <authorList>
            <person name="Noda R."/>
            <person name="Kakizaki K."/>
            <person name="Minamisawa K."/>
        </authorList>
    </citation>
    <scope>NUCLEOTIDE SEQUENCE</scope>
    <source>
        <strain evidence="2">XF4</strain>
    </source>
</reference>
<dbReference type="EMBL" id="AP023091">
    <property type="protein sequence ID" value="BCE22167.1"/>
    <property type="molecule type" value="Genomic_DNA"/>
</dbReference>
<evidence type="ECO:0000313" key="1">
    <source>
        <dbReference type="EMBL" id="BCE22167.1"/>
    </source>
</evidence>
<reference evidence="3" key="2">
    <citation type="submission" date="2020-05" db="EMBL/GenBank/DDBJ databases">
        <title>Complete genome sequence of Bradyrhizobium diazoefficiens XF10 isolated from soybean nodule.</title>
        <authorList>
            <person name="Noda R."/>
            <person name="Kakizaki K."/>
            <person name="Minamisawa K."/>
        </authorList>
    </citation>
    <scope>NUCLEOTIDE SEQUENCE</scope>
    <source>
        <strain evidence="3">XF10</strain>
    </source>
</reference>
<evidence type="ECO:0000313" key="2">
    <source>
        <dbReference type="EMBL" id="BCE48432.1"/>
    </source>
</evidence>
<reference evidence="1" key="1">
    <citation type="submission" date="2020-05" db="EMBL/GenBank/DDBJ databases">
        <title>Complete genome sequence of Bradyrhizobium diazoefficiens XF1 isolated from soybean nodule.</title>
        <authorList>
            <person name="Noda R."/>
            <person name="Kakizaki K."/>
            <person name="Minamisawa K."/>
        </authorList>
    </citation>
    <scope>NUCLEOTIDE SEQUENCE</scope>
    <source>
        <strain evidence="1">XF1</strain>
    </source>
</reference>
<proteinExistence type="predicted"/>
<dbReference type="AlphaFoldDB" id="A0A809Z791"/>
<protein>
    <submittedName>
        <fullName evidence="2">Uncharacterized protein</fullName>
    </submittedName>
</protein>
<organism evidence="2">
    <name type="scientific">Bradyrhizobium diazoefficiens</name>
    <dbReference type="NCBI Taxonomy" id="1355477"/>
    <lineage>
        <taxon>Bacteria</taxon>
        <taxon>Pseudomonadati</taxon>
        <taxon>Pseudomonadota</taxon>
        <taxon>Alphaproteobacteria</taxon>
        <taxon>Hyphomicrobiales</taxon>
        <taxon>Nitrobacteraceae</taxon>
        <taxon>Bradyrhizobium</taxon>
    </lineage>
</organism>
<dbReference type="EMBL" id="AP023094">
    <property type="protein sequence ID" value="BCE48432.1"/>
    <property type="molecule type" value="Genomic_DNA"/>
</dbReference>
<gene>
    <name evidence="3" type="ORF">XF10B_47460</name>
    <name evidence="1" type="ORF">XF1B_48480</name>
    <name evidence="2" type="ORF">XF4B_47810</name>
</gene>
<dbReference type="EMBL" id="AP023099">
    <property type="protein sequence ID" value="BCE91948.1"/>
    <property type="molecule type" value="Genomic_DNA"/>
</dbReference>
<evidence type="ECO:0000313" key="3">
    <source>
        <dbReference type="EMBL" id="BCE91948.1"/>
    </source>
</evidence>